<dbReference type="Proteomes" id="UP000017908">
    <property type="component" value="Unassembled WGS sequence"/>
</dbReference>
<dbReference type="InterPro" id="IPR011990">
    <property type="entry name" value="TPR-like_helical_dom_sf"/>
</dbReference>
<gene>
    <name evidence="1" type="ORF">BN715_00153</name>
</gene>
<reference evidence="1" key="1">
    <citation type="submission" date="2012-11" db="EMBL/GenBank/DDBJ databases">
        <title>Dependencies among metagenomic species, viruses, plasmids and units of genetic variation.</title>
        <authorList>
            <person name="Nielsen H.B."/>
            <person name="Almeida M."/>
            <person name="Juncker A.S."/>
            <person name="Rasmussen S."/>
            <person name="Li J."/>
            <person name="Sunagawa S."/>
            <person name="Plichta D."/>
            <person name="Gautier L."/>
            <person name="Le Chatelier E."/>
            <person name="Peletier E."/>
            <person name="Bonde I."/>
            <person name="Nielsen T."/>
            <person name="Manichanh C."/>
            <person name="Arumugam M."/>
            <person name="Batto J."/>
            <person name="Santos M.B.Q.D."/>
            <person name="Blom N."/>
            <person name="Borruel N."/>
            <person name="Burgdorf K.S."/>
            <person name="Boumezbeur F."/>
            <person name="Casellas F."/>
            <person name="Dore J."/>
            <person name="Guarner F."/>
            <person name="Hansen T."/>
            <person name="Hildebrand F."/>
            <person name="Kaas R.S."/>
            <person name="Kennedy S."/>
            <person name="Kristiansen K."/>
            <person name="Kultima J.R."/>
            <person name="Leonard P."/>
            <person name="Levenez F."/>
            <person name="Lund O."/>
            <person name="Moumen B."/>
            <person name="Le Paslier D."/>
            <person name="Pons N."/>
            <person name="Pedersen O."/>
            <person name="Prifti E."/>
            <person name="Qin J."/>
            <person name="Raes J."/>
            <person name="Tap J."/>
            <person name="Tims S."/>
            <person name="Ussery D.W."/>
            <person name="Yamada T."/>
            <person name="MetaHit consortium"/>
            <person name="Renault P."/>
            <person name="Sicheritz-Ponten T."/>
            <person name="Bork P."/>
            <person name="Wang J."/>
            <person name="Brunak S."/>
            <person name="Ehrlich S.D."/>
        </authorList>
    </citation>
    <scope>NUCLEOTIDE SEQUENCE [LARGE SCALE GENOMIC DNA]</scope>
</reference>
<protein>
    <recommendedName>
        <fullName evidence="2">Sel1 repeat protein</fullName>
    </recommendedName>
</protein>
<dbReference type="PANTHER" id="PTHR11102">
    <property type="entry name" value="SEL-1-LIKE PROTEIN"/>
    <property type="match status" value="1"/>
</dbReference>
<dbReference type="EMBL" id="CBKE010000360">
    <property type="protein sequence ID" value="CDF05802.1"/>
    <property type="molecule type" value="Genomic_DNA"/>
</dbReference>
<dbReference type="PANTHER" id="PTHR11102:SF160">
    <property type="entry name" value="ERAD-ASSOCIATED E3 UBIQUITIN-PROTEIN LIGASE COMPONENT HRD3"/>
    <property type="match status" value="1"/>
</dbReference>
<dbReference type="InterPro" id="IPR050767">
    <property type="entry name" value="Sel1_AlgK"/>
</dbReference>
<proteinExistence type="predicted"/>
<comment type="caution">
    <text evidence="1">The sequence shown here is derived from an EMBL/GenBank/DDBJ whole genome shotgun (WGS) entry which is preliminary data.</text>
</comment>
<dbReference type="SMART" id="SM00671">
    <property type="entry name" value="SEL1"/>
    <property type="match status" value="9"/>
</dbReference>
<evidence type="ECO:0008006" key="2">
    <source>
        <dbReference type="Google" id="ProtNLM"/>
    </source>
</evidence>
<sequence length="415" mass="46022">MIMTTDELSARYDMGEKYLSSDDEKEQRHGVEIIGELAIEGYMPAQTELGYLYRNGWYVPKNSQKALNWFQKASEQGDIEAIVGAGLVYSDMEDDEKAFILIKEAAEKGSATGQRLLGELYEDGIGVTADSYEAVIWYRKAVQQGDVAAKYFLGSIYLHDNNIEEGLRLTEEAAEAGNKNAQDDMGDYYHYGTYSDKNLDKALYFYDKAASQGVANSQTEIGIMLQNGEGIEKDEAAAINCFKDAVEQGNTIAKVYLGLAYICGQGTDVDEDKGWNLLTQAADEGNVVAMVSCGRQAYDLADSGQYDEAETRNYLEMAGSYFSEAAKQEDAEAQWRLGWMYIGGEYFNQDEQVGIELFRKAVNQDFSPAMVALGICYEEGIGVPKDKSTAISYYKKAAMQNDEDAIDALKRLNAI</sequence>
<dbReference type="Gene3D" id="1.25.40.10">
    <property type="entry name" value="Tetratricopeptide repeat domain"/>
    <property type="match status" value="4"/>
</dbReference>
<organism evidence="1">
    <name type="scientific">Megasphaera elsdenii CAG:570</name>
    <dbReference type="NCBI Taxonomy" id="1263087"/>
    <lineage>
        <taxon>Bacteria</taxon>
        <taxon>Bacillati</taxon>
        <taxon>Bacillota</taxon>
        <taxon>Negativicutes</taxon>
        <taxon>Veillonellales</taxon>
        <taxon>Veillonellaceae</taxon>
        <taxon>Megasphaera</taxon>
    </lineage>
</organism>
<accession>R7N147</accession>
<evidence type="ECO:0000313" key="1">
    <source>
        <dbReference type="EMBL" id="CDF05802.1"/>
    </source>
</evidence>
<dbReference type="AlphaFoldDB" id="R7N147"/>
<dbReference type="SUPFAM" id="SSF81901">
    <property type="entry name" value="HCP-like"/>
    <property type="match status" value="3"/>
</dbReference>
<dbReference type="Pfam" id="PF08238">
    <property type="entry name" value="Sel1"/>
    <property type="match status" value="9"/>
</dbReference>
<dbReference type="InterPro" id="IPR006597">
    <property type="entry name" value="Sel1-like"/>
</dbReference>
<name>R7N147_MEGEL</name>